<keyword evidence="1" id="KW-0812">Transmembrane</keyword>
<feature type="transmembrane region" description="Helical" evidence="1">
    <location>
        <begin position="103"/>
        <end position="123"/>
    </location>
</feature>
<dbReference type="AlphaFoldDB" id="A0A263BU76"/>
<evidence type="ECO:0000313" key="3">
    <source>
        <dbReference type="Proteomes" id="UP000217083"/>
    </source>
</evidence>
<protein>
    <submittedName>
        <fullName evidence="2">Uncharacterized protein</fullName>
    </submittedName>
</protein>
<proteinExistence type="predicted"/>
<evidence type="ECO:0000313" key="2">
    <source>
        <dbReference type="EMBL" id="OZM57245.1"/>
    </source>
</evidence>
<sequence length="132" mass="15309">MKRLLLSLTLGTTSLYLAIRWLPSEQPINTSYYFADLIFNPIKFFAAAVAFLFAFLFLSNVFQAVFTEIYNLFKNRKSFSLVNLLFGLMIVFVPILLMEYSVWTLYINLIIAFIYGIFTLDVGRDTSIDRDN</sequence>
<organism evidence="2 3">
    <name type="scientific">Lottiidibacillus patelloidae</name>
    <dbReference type="NCBI Taxonomy" id="2670334"/>
    <lineage>
        <taxon>Bacteria</taxon>
        <taxon>Bacillati</taxon>
        <taxon>Bacillota</taxon>
        <taxon>Bacilli</taxon>
        <taxon>Bacillales</taxon>
        <taxon>Bacillaceae</taxon>
        <taxon>Lottiidibacillus</taxon>
    </lineage>
</organism>
<comment type="caution">
    <text evidence="2">The sequence shown here is derived from an EMBL/GenBank/DDBJ whole genome shotgun (WGS) entry which is preliminary data.</text>
</comment>
<name>A0A263BU76_9BACI</name>
<feature type="transmembrane region" description="Helical" evidence="1">
    <location>
        <begin position="44"/>
        <end position="66"/>
    </location>
</feature>
<gene>
    <name evidence="2" type="ORF">CIB95_07210</name>
</gene>
<keyword evidence="1" id="KW-0472">Membrane</keyword>
<keyword evidence="1" id="KW-1133">Transmembrane helix</keyword>
<keyword evidence="3" id="KW-1185">Reference proteome</keyword>
<reference evidence="2 3" key="2">
    <citation type="submission" date="2017-09" db="EMBL/GenBank/DDBJ databases">
        <title>Bacillus patelloidae sp. nov., isolated from the intestinal tract of a marine limpet.</title>
        <authorList>
            <person name="Liu R."/>
            <person name="Dong C."/>
            <person name="Shao Z."/>
        </authorList>
    </citation>
    <scope>NUCLEOTIDE SEQUENCE [LARGE SCALE GENOMIC DNA]</scope>
    <source>
        <strain evidence="2 3">SA5d-4</strain>
    </source>
</reference>
<dbReference type="Proteomes" id="UP000217083">
    <property type="component" value="Unassembled WGS sequence"/>
</dbReference>
<evidence type="ECO:0000256" key="1">
    <source>
        <dbReference type="SAM" id="Phobius"/>
    </source>
</evidence>
<dbReference type="EMBL" id="NPIA01000003">
    <property type="protein sequence ID" value="OZM57245.1"/>
    <property type="molecule type" value="Genomic_DNA"/>
</dbReference>
<feature type="transmembrane region" description="Helical" evidence="1">
    <location>
        <begin position="78"/>
        <end position="97"/>
    </location>
</feature>
<reference evidence="3" key="1">
    <citation type="submission" date="2017-08" db="EMBL/GenBank/DDBJ databases">
        <authorList>
            <person name="Huang Z."/>
        </authorList>
    </citation>
    <scope>NUCLEOTIDE SEQUENCE [LARGE SCALE GENOMIC DNA]</scope>
    <source>
        <strain evidence="3">SA5d-4</strain>
    </source>
</reference>
<accession>A0A263BU76</accession>
<dbReference type="RefSeq" id="WP_094923732.1">
    <property type="nucleotide sequence ID" value="NZ_NPIA01000003.1"/>
</dbReference>